<dbReference type="Pfam" id="PF03641">
    <property type="entry name" value="Lysine_decarbox"/>
    <property type="match status" value="1"/>
</dbReference>
<dbReference type="SUPFAM" id="SSF102405">
    <property type="entry name" value="MCP/YpsA-like"/>
    <property type="match status" value="1"/>
</dbReference>
<gene>
    <name evidence="4" type="ORF">NX02_00975</name>
</gene>
<protein>
    <recommendedName>
        <fullName evidence="3">Cytokinin riboside 5'-monophosphate phosphoribohydrolase</fullName>
        <ecNumber evidence="3">3.2.2.n1</ecNumber>
    </recommendedName>
</protein>
<proteinExistence type="inferred from homology"/>
<name>W0A4K6_9SPHN</name>
<keyword evidence="3" id="KW-0378">Hydrolase</keyword>
<keyword evidence="5" id="KW-1185">Reference proteome</keyword>
<dbReference type="EC" id="3.2.2.n1" evidence="3"/>
<dbReference type="InterPro" id="IPR031100">
    <property type="entry name" value="LOG_fam"/>
</dbReference>
<dbReference type="GO" id="GO:0008714">
    <property type="term" value="F:AMP nucleosidase activity"/>
    <property type="evidence" value="ECO:0007669"/>
    <property type="project" value="UniProtKB-EC"/>
</dbReference>
<sequence length="192" mass="20320">MRVAVYCGSSFGTDPIHAECARALGTELAQAGVGLVYGGGNVGLMGAVADAALAAGGEVIGVIPQALVDREVAHHGITQLHITTSMHERKAMMADLSDAFVSLPGGIGTMEELFEVWTWAQLGYHAKPCALLNVGGYYDGLVAFLDSMVTGGFLKDEHRAMLIEVDAVADLLDRLADHVPETVDKWIGRKDL</sequence>
<dbReference type="Proteomes" id="UP000018851">
    <property type="component" value="Chromosome"/>
</dbReference>
<dbReference type="PANTHER" id="PTHR31223">
    <property type="entry name" value="LOG FAMILY PROTEIN YJL055W"/>
    <property type="match status" value="1"/>
</dbReference>
<keyword evidence="3" id="KW-0203">Cytokinin biosynthesis</keyword>
<dbReference type="Gene3D" id="3.40.50.450">
    <property type="match status" value="1"/>
</dbReference>
<organism evidence="4 5">
    <name type="scientific">Sphingomonas sanxanigenens DSM 19645 = NX02</name>
    <dbReference type="NCBI Taxonomy" id="1123269"/>
    <lineage>
        <taxon>Bacteria</taxon>
        <taxon>Pseudomonadati</taxon>
        <taxon>Pseudomonadota</taxon>
        <taxon>Alphaproteobacteria</taxon>
        <taxon>Sphingomonadales</taxon>
        <taxon>Sphingomonadaceae</taxon>
        <taxon>Sphingomonas</taxon>
    </lineage>
</organism>
<dbReference type="HOGENOM" id="CLU_058336_4_2_5"/>
<evidence type="ECO:0000256" key="3">
    <source>
        <dbReference type="RuleBase" id="RU363015"/>
    </source>
</evidence>
<dbReference type="eggNOG" id="COG1611">
    <property type="taxonomic scope" value="Bacteria"/>
</dbReference>
<dbReference type="PATRIC" id="fig|1123269.5.peg.195"/>
<dbReference type="KEGG" id="ssan:NX02_00975"/>
<dbReference type="RefSeq" id="WP_025290342.1">
    <property type="nucleotide sequence ID" value="NZ_CP006644.1"/>
</dbReference>
<comment type="catalytic activity">
    <reaction evidence="1">
        <text>AMP + H2O = D-ribose 5-phosphate + adenine</text>
        <dbReference type="Rhea" id="RHEA:20129"/>
        <dbReference type="ChEBI" id="CHEBI:15377"/>
        <dbReference type="ChEBI" id="CHEBI:16708"/>
        <dbReference type="ChEBI" id="CHEBI:78346"/>
        <dbReference type="ChEBI" id="CHEBI:456215"/>
        <dbReference type="EC" id="3.2.2.4"/>
    </reaction>
</comment>
<comment type="similarity">
    <text evidence="2 3">Belongs to the LOG family.</text>
</comment>
<dbReference type="InterPro" id="IPR005269">
    <property type="entry name" value="LOG"/>
</dbReference>
<accession>W0A4K6</accession>
<dbReference type="NCBIfam" id="TIGR00730">
    <property type="entry name" value="Rossman fold protein, TIGR00730 family"/>
    <property type="match status" value="1"/>
</dbReference>
<evidence type="ECO:0000256" key="2">
    <source>
        <dbReference type="ARBA" id="ARBA00006763"/>
    </source>
</evidence>
<evidence type="ECO:0000313" key="5">
    <source>
        <dbReference type="Proteomes" id="UP000018851"/>
    </source>
</evidence>
<evidence type="ECO:0000256" key="1">
    <source>
        <dbReference type="ARBA" id="ARBA00000274"/>
    </source>
</evidence>
<dbReference type="GO" id="GO:0009691">
    <property type="term" value="P:cytokinin biosynthetic process"/>
    <property type="evidence" value="ECO:0007669"/>
    <property type="project" value="UniProtKB-UniRule"/>
</dbReference>
<evidence type="ECO:0000313" key="4">
    <source>
        <dbReference type="EMBL" id="AHE51961.1"/>
    </source>
</evidence>
<reference evidence="4 5" key="1">
    <citation type="submission" date="2013-07" db="EMBL/GenBank/DDBJ databases">
        <title>Completed genome of Sphingomonas sanxanigenens NX02.</title>
        <authorList>
            <person name="Ma T."/>
            <person name="Huang H."/>
            <person name="Wu M."/>
            <person name="Li X."/>
            <person name="Li G."/>
        </authorList>
    </citation>
    <scope>NUCLEOTIDE SEQUENCE [LARGE SCALE GENOMIC DNA]</scope>
    <source>
        <strain evidence="4 5">NX02</strain>
    </source>
</reference>
<dbReference type="OrthoDB" id="9801098at2"/>
<dbReference type="GO" id="GO:0005829">
    <property type="term" value="C:cytosol"/>
    <property type="evidence" value="ECO:0007669"/>
    <property type="project" value="TreeGrafter"/>
</dbReference>
<dbReference type="STRING" id="1123269.NX02_00975"/>
<dbReference type="AlphaFoldDB" id="W0A4K6"/>
<dbReference type="PANTHER" id="PTHR31223:SF70">
    <property type="entry name" value="LOG FAMILY PROTEIN YJL055W"/>
    <property type="match status" value="1"/>
</dbReference>
<dbReference type="EMBL" id="CP006644">
    <property type="protein sequence ID" value="AHE51961.1"/>
    <property type="molecule type" value="Genomic_DNA"/>
</dbReference>